<evidence type="ECO:0000313" key="8">
    <source>
        <dbReference type="EMBL" id="PAB01805.1"/>
    </source>
</evidence>
<evidence type="ECO:0000313" key="9">
    <source>
        <dbReference type="Proteomes" id="UP000216797"/>
    </source>
</evidence>
<evidence type="ECO:0000256" key="5">
    <source>
        <dbReference type="HAMAP-Rule" id="MF_02126"/>
    </source>
</evidence>
<evidence type="ECO:0000259" key="7">
    <source>
        <dbReference type="Pfam" id="PF17827"/>
    </source>
</evidence>
<dbReference type="Pfam" id="PF17827">
    <property type="entry name" value="PrmC_N"/>
    <property type="match status" value="1"/>
</dbReference>
<dbReference type="InterPro" id="IPR002052">
    <property type="entry name" value="DNA_methylase_N6_adenine_CS"/>
</dbReference>
<dbReference type="AlphaFoldDB" id="A0A267HVX5"/>
<dbReference type="HAMAP" id="MF_02126">
    <property type="entry name" value="RF_methyltr_PrmC"/>
    <property type="match status" value="1"/>
</dbReference>
<evidence type="ECO:0000256" key="2">
    <source>
        <dbReference type="ARBA" id="ARBA00022679"/>
    </source>
</evidence>
<dbReference type="PANTHER" id="PTHR18895:SF74">
    <property type="entry name" value="MTRF1L RELEASE FACTOR GLUTAMINE METHYLTRANSFERASE"/>
    <property type="match status" value="1"/>
</dbReference>
<dbReference type="PANTHER" id="PTHR18895">
    <property type="entry name" value="HEMK METHYLTRANSFERASE"/>
    <property type="match status" value="1"/>
</dbReference>
<dbReference type="InterPro" id="IPR050320">
    <property type="entry name" value="N5-glutamine_MTase"/>
</dbReference>
<gene>
    <name evidence="5" type="primary">prmC</name>
    <name evidence="8" type="ORF">AKL21_02415</name>
</gene>
<organism evidence="8 9">
    <name type="scientific">Enterococcus canintestini</name>
    <dbReference type="NCBI Taxonomy" id="317010"/>
    <lineage>
        <taxon>Bacteria</taxon>
        <taxon>Bacillati</taxon>
        <taxon>Bacillota</taxon>
        <taxon>Bacilli</taxon>
        <taxon>Lactobacillales</taxon>
        <taxon>Enterococcaceae</taxon>
        <taxon>Enterococcus</taxon>
    </lineage>
</organism>
<comment type="similarity">
    <text evidence="5">Belongs to the protein N5-glutamine methyltransferase family. PrmC subfamily.</text>
</comment>
<keyword evidence="2 5" id="KW-0808">Transferase</keyword>
<dbReference type="SUPFAM" id="SSF53335">
    <property type="entry name" value="S-adenosyl-L-methionine-dependent methyltransferases"/>
    <property type="match status" value="1"/>
</dbReference>
<feature type="domain" description="Methyltransferase small" evidence="6">
    <location>
        <begin position="109"/>
        <end position="192"/>
    </location>
</feature>
<dbReference type="EMBL" id="LHUG01000002">
    <property type="protein sequence ID" value="PAB01805.1"/>
    <property type="molecule type" value="Genomic_DNA"/>
</dbReference>
<comment type="function">
    <text evidence="5">Methylates the class 1 translation termination release factors RF1/PrfA and RF2/PrfB on the glutamine residue of the universally conserved GGQ motif.</text>
</comment>
<accession>A0A267HVX5</accession>
<proteinExistence type="inferred from homology"/>
<dbReference type="InterPro" id="IPR029063">
    <property type="entry name" value="SAM-dependent_MTases_sf"/>
</dbReference>
<evidence type="ECO:0000259" key="6">
    <source>
        <dbReference type="Pfam" id="PF05175"/>
    </source>
</evidence>
<dbReference type="InterPro" id="IPR040758">
    <property type="entry name" value="PrmC_N"/>
</dbReference>
<feature type="binding site" evidence="5">
    <location>
        <begin position="184"/>
        <end position="187"/>
    </location>
    <ligand>
        <name>substrate</name>
    </ligand>
</feature>
<sequence>MVKTYREALLRASSFLEAAEKEGHSIEFVFLARKGWDKTKWLLNMNQPISASDVQQIKADLEALLANVPPQYLLGYEYFYGHKFKVNEATLIPRPETEELVEWCLKENAKNTTKKVVDVGTGTGAIAISLKLARPNWQVTAVDIVPETLAVAKENAEMLGAKLDFVLGDTLTWAKEEYDLIISNPPYISASEWELMDESVREFEPKSALFATENGLAIYRKLAQQAQQVLAKDGQIFLEIGFRQGEAVSEIFQQAFPDKKIQVKKDLSGNERMVYVH</sequence>
<dbReference type="GO" id="GO:0032259">
    <property type="term" value="P:methylation"/>
    <property type="evidence" value="ECO:0007669"/>
    <property type="project" value="UniProtKB-KW"/>
</dbReference>
<evidence type="ECO:0000256" key="4">
    <source>
        <dbReference type="ARBA" id="ARBA00048391"/>
    </source>
</evidence>
<dbReference type="PROSITE" id="PS00092">
    <property type="entry name" value="N6_MTASE"/>
    <property type="match status" value="1"/>
</dbReference>
<comment type="caution">
    <text evidence="8">The sequence shown here is derived from an EMBL/GenBank/DDBJ whole genome shotgun (WGS) entry which is preliminary data.</text>
</comment>
<dbReference type="Gene3D" id="3.40.50.150">
    <property type="entry name" value="Vaccinia Virus protein VP39"/>
    <property type="match status" value="1"/>
</dbReference>
<feature type="binding site" evidence="5">
    <location>
        <position position="184"/>
    </location>
    <ligand>
        <name>S-adenosyl-L-methionine</name>
        <dbReference type="ChEBI" id="CHEBI:59789"/>
    </ligand>
</feature>
<dbReference type="InterPro" id="IPR007848">
    <property type="entry name" value="Small_mtfrase_dom"/>
</dbReference>
<feature type="domain" description="Release factor glutamine methyltransferase N-terminal" evidence="7">
    <location>
        <begin position="7"/>
        <end position="75"/>
    </location>
</feature>
<protein>
    <recommendedName>
        <fullName evidence="5">Release factor glutamine methyltransferase</fullName>
        <shortName evidence="5">RF MTase</shortName>
        <ecNumber evidence="5">2.1.1.297</ecNumber>
    </recommendedName>
    <alternativeName>
        <fullName evidence="5">N5-glutamine methyltransferase PrmC</fullName>
    </alternativeName>
    <alternativeName>
        <fullName evidence="5">Protein-(glutamine-N5) MTase PrmC</fullName>
    </alternativeName>
    <alternativeName>
        <fullName evidence="5">Protein-glutamine N-methyltransferase PrmC</fullName>
    </alternativeName>
</protein>
<dbReference type="Pfam" id="PF05175">
    <property type="entry name" value="MTS"/>
    <property type="match status" value="1"/>
</dbReference>
<keyword evidence="1 5" id="KW-0489">Methyltransferase</keyword>
<dbReference type="Gene3D" id="1.10.8.10">
    <property type="entry name" value="DNA helicase RuvA subunit, C-terminal domain"/>
    <property type="match status" value="1"/>
</dbReference>
<dbReference type="RefSeq" id="WP_095005932.1">
    <property type="nucleotide sequence ID" value="NZ_LHUG01000002.1"/>
</dbReference>
<dbReference type="Proteomes" id="UP000216797">
    <property type="component" value="Unassembled WGS sequence"/>
</dbReference>
<dbReference type="EC" id="2.1.1.297" evidence="5"/>
<feature type="binding site" evidence="5">
    <location>
        <begin position="120"/>
        <end position="124"/>
    </location>
    <ligand>
        <name>S-adenosyl-L-methionine</name>
        <dbReference type="ChEBI" id="CHEBI:59789"/>
    </ligand>
</feature>
<comment type="caution">
    <text evidence="5">Lacks conserved residue(s) required for the propagation of feature annotation.</text>
</comment>
<name>A0A267HVX5_9ENTE</name>
<keyword evidence="9" id="KW-1185">Reference proteome</keyword>
<keyword evidence="3 5" id="KW-0949">S-adenosyl-L-methionine</keyword>
<dbReference type="GO" id="GO:0003676">
    <property type="term" value="F:nucleic acid binding"/>
    <property type="evidence" value="ECO:0007669"/>
    <property type="project" value="InterPro"/>
</dbReference>
<dbReference type="NCBIfam" id="TIGR00536">
    <property type="entry name" value="hemK_fam"/>
    <property type="match status" value="1"/>
</dbReference>
<dbReference type="InterPro" id="IPR019874">
    <property type="entry name" value="RF_methyltr_PrmC"/>
</dbReference>
<reference evidence="8 9" key="1">
    <citation type="submission" date="2015-08" db="EMBL/GenBank/DDBJ databases">
        <title>Enterococcus genome sequence.</title>
        <authorList>
            <person name="Acedo J.Z."/>
            <person name="Vederas J.C."/>
        </authorList>
    </citation>
    <scope>NUCLEOTIDE SEQUENCE [LARGE SCALE GENOMIC DNA]</scope>
    <source>
        <strain evidence="8 9">49</strain>
    </source>
</reference>
<feature type="binding site" evidence="5">
    <location>
        <position position="143"/>
    </location>
    <ligand>
        <name>S-adenosyl-L-methionine</name>
        <dbReference type="ChEBI" id="CHEBI:59789"/>
    </ligand>
</feature>
<comment type="catalytic activity">
    <reaction evidence="4 5">
        <text>L-glutaminyl-[peptide chain release factor] + S-adenosyl-L-methionine = N(5)-methyl-L-glutaminyl-[peptide chain release factor] + S-adenosyl-L-homocysteine + H(+)</text>
        <dbReference type="Rhea" id="RHEA:42896"/>
        <dbReference type="Rhea" id="RHEA-COMP:10271"/>
        <dbReference type="Rhea" id="RHEA-COMP:10272"/>
        <dbReference type="ChEBI" id="CHEBI:15378"/>
        <dbReference type="ChEBI" id="CHEBI:30011"/>
        <dbReference type="ChEBI" id="CHEBI:57856"/>
        <dbReference type="ChEBI" id="CHEBI:59789"/>
        <dbReference type="ChEBI" id="CHEBI:61891"/>
        <dbReference type="EC" id="2.1.1.297"/>
    </reaction>
</comment>
<dbReference type="InterPro" id="IPR004556">
    <property type="entry name" value="HemK-like"/>
</dbReference>
<dbReference type="CDD" id="cd02440">
    <property type="entry name" value="AdoMet_MTases"/>
    <property type="match status" value="1"/>
</dbReference>
<evidence type="ECO:0000256" key="3">
    <source>
        <dbReference type="ARBA" id="ARBA00022691"/>
    </source>
</evidence>
<dbReference type="GO" id="GO:0102559">
    <property type="term" value="F:peptide chain release factor N(5)-glutamine methyltransferase activity"/>
    <property type="evidence" value="ECO:0007669"/>
    <property type="project" value="UniProtKB-EC"/>
</dbReference>
<evidence type="ECO:0000256" key="1">
    <source>
        <dbReference type="ARBA" id="ARBA00022603"/>
    </source>
</evidence>
<dbReference type="NCBIfam" id="TIGR03534">
    <property type="entry name" value="RF_mod_PrmC"/>
    <property type="match status" value="1"/>
</dbReference>